<accession>A0A543FGH6</accession>
<reference evidence="1 2" key="1">
    <citation type="submission" date="2019-06" db="EMBL/GenBank/DDBJ databases">
        <title>Sequencing the genomes of 1000 actinobacteria strains.</title>
        <authorList>
            <person name="Klenk H.-P."/>
        </authorList>
    </citation>
    <scope>NUCLEOTIDE SEQUENCE [LARGE SCALE GENOMIC DNA]</scope>
    <source>
        <strain evidence="1 2">DSM 103495</strain>
    </source>
</reference>
<dbReference type="AlphaFoldDB" id="A0A543FGH6"/>
<evidence type="ECO:0000313" key="1">
    <source>
        <dbReference type="EMBL" id="TQM32854.1"/>
    </source>
</evidence>
<name>A0A543FGH6_9NOCA</name>
<proteinExistence type="predicted"/>
<dbReference type="Proteomes" id="UP000316331">
    <property type="component" value="Unassembled WGS sequence"/>
</dbReference>
<organism evidence="1 2">
    <name type="scientific">Nocardia bhagyanarayanae</name>
    <dbReference type="NCBI Taxonomy" id="1215925"/>
    <lineage>
        <taxon>Bacteria</taxon>
        <taxon>Bacillati</taxon>
        <taxon>Actinomycetota</taxon>
        <taxon>Actinomycetes</taxon>
        <taxon>Mycobacteriales</taxon>
        <taxon>Nocardiaceae</taxon>
        <taxon>Nocardia</taxon>
    </lineage>
</organism>
<gene>
    <name evidence="1" type="ORF">FB390_4554</name>
</gene>
<evidence type="ECO:0000313" key="2">
    <source>
        <dbReference type="Proteomes" id="UP000316331"/>
    </source>
</evidence>
<dbReference type="EMBL" id="VFPG01000001">
    <property type="protein sequence ID" value="TQM32854.1"/>
    <property type="molecule type" value="Genomic_DNA"/>
</dbReference>
<sequence length="123" mass="14321">MFELAGGRVGWSTVSEDGWSAVRRLPRPRPVLVDPKRIWLLPNRPGPQRPSLGVASNSLDPRFQEPWVQATQYGWVRLHLGHYVAWYAEVAVDYRTRNKLTETTLRHWVPWDAVRLPSPEKKR</sequence>
<keyword evidence="2" id="KW-1185">Reference proteome</keyword>
<comment type="caution">
    <text evidence="1">The sequence shown here is derived from an EMBL/GenBank/DDBJ whole genome shotgun (WGS) entry which is preliminary data.</text>
</comment>
<protein>
    <submittedName>
        <fullName evidence="1">Uncharacterized protein</fullName>
    </submittedName>
</protein>